<organism evidence="1">
    <name type="scientific">Anguilla anguilla</name>
    <name type="common">European freshwater eel</name>
    <name type="synonym">Muraena anguilla</name>
    <dbReference type="NCBI Taxonomy" id="7936"/>
    <lineage>
        <taxon>Eukaryota</taxon>
        <taxon>Metazoa</taxon>
        <taxon>Chordata</taxon>
        <taxon>Craniata</taxon>
        <taxon>Vertebrata</taxon>
        <taxon>Euteleostomi</taxon>
        <taxon>Actinopterygii</taxon>
        <taxon>Neopterygii</taxon>
        <taxon>Teleostei</taxon>
        <taxon>Anguilliformes</taxon>
        <taxon>Anguillidae</taxon>
        <taxon>Anguilla</taxon>
    </lineage>
</organism>
<sequence length="16" mass="1901">MNRLCQPQYSSGFTRI</sequence>
<dbReference type="EMBL" id="GBXM01057328">
    <property type="protein sequence ID" value="JAH51249.1"/>
    <property type="molecule type" value="Transcribed_RNA"/>
</dbReference>
<evidence type="ECO:0000313" key="1">
    <source>
        <dbReference type="EMBL" id="JAH51249.1"/>
    </source>
</evidence>
<dbReference type="AlphaFoldDB" id="A0A0E9TC43"/>
<reference evidence="1" key="1">
    <citation type="submission" date="2014-11" db="EMBL/GenBank/DDBJ databases">
        <authorList>
            <person name="Amaro Gonzalez C."/>
        </authorList>
    </citation>
    <scope>NUCLEOTIDE SEQUENCE</scope>
</reference>
<name>A0A0E9TC43_ANGAN</name>
<reference evidence="1" key="2">
    <citation type="journal article" date="2015" name="Fish Shellfish Immunol.">
        <title>Early steps in the European eel (Anguilla anguilla)-Vibrio vulnificus interaction in the gills: Role of the RtxA13 toxin.</title>
        <authorList>
            <person name="Callol A."/>
            <person name="Pajuelo D."/>
            <person name="Ebbesson L."/>
            <person name="Teles M."/>
            <person name="MacKenzie S."/>
            <person name="Amaro C."/>
        </authorList>
    </citation>
    <scope>NUCLEOTIDE SEQUENCE</scope>
</reference>
<protein>
    <submittedName>
        <fullName evidence="1">Uncharacterized protein</fullName>
    </submittedName>
</protein>
<proteinExistence type="predicted"/>
<accession>A0A0E9TC43</accession>